<accession>A0A2W7R7G7</accession>
<organism evidence="1 2">
    <name type="scientific">Algoriphagus chordae</name>
    <dbReference type="NCBI Taxonomy" id="237019"/>
    <lineage>
        <taxon>Bacteria</taxon>
        <taxon>Pseudomonadati</taxon>
        <taxon>Bacteroidota</taxon>
        <taxon>Cytophagia</taxon>
        <taxon>Cytophagales</taxon>
        <taxon>Cyclobacteriaceae</taxon>
        <taxon>Algoriphagus</taxon>
    </lineage>
</organism>
<proteinExistence type="predicted"/>
<dbReference type="EMBL" id="QKZT01000002">
    <property type="protein sequence ID" value="PZX56778.1"/>
    <property type="molecule type" value="Genomic_DNA"/>
</dbReference>
<evidence type="ECO:0000313" key="2">
    <source>
        <dbReference type="Proteomes" id="UP000248882"/>
    </source>
</evidence>
<dbReference type="AlphaFoldDB" id="A0A2W7R7G7"/>
<dbReference type="Proteomes" id="UP000248882">
    <property type="component" value="Unassembled WGS sequence"/>
</dbReference>
<reference evidence="1 2" key="1">
    <citation type="submission" date="2018-06" db="EMBL/GenBank/DDBJ databases">
        <title>Genomic Encyclopedia of Archaeal and Bacterial Type Strains, Phase II (KMG-II): from individual species to whole genera.</title>
        <authorList>
            <person name="Goeker M."/>
        </authorList>
    </citation>
    <scope>NUCLEOTIDE SEQUENCE [LARGE SCALE GENOMIC DNA]</scope>
    <source>
        <strain evidence="1 2">DSM 19830</strain>
    </source>
</reference>
<gene>
    <name evidence="1" type="ORF">LV85_00711</name>
</gene>
<comment type="caution">
    <text evidence="1">The sequence shown here is derived from an EMBL/GenBank/DDBJ whole genome shotgun (WGS) entry which is preliminary data.</text>
</comment>
<protein>
    <submittedName>
        <fullName evidence="1">Uncharacterized protein</fullName>
    </submittedName>
</protein>
<keyword evidence="2" id="KW-1185">Reference proteome</keyword>
<evidence type="ECO:0000313" key="1">
    <source>
        <dbReference type="EMBL" id="PZX56778.1"/>
    </source>
</evidence>
<name>A0A2W7R7G7_9BACT</name>
<sequence>MDSAQLGELLDPQYTYQDMPLPLFVEKLEGIFSLFRSQGESQLEVLTGYCDNLSCNPRLDRRTYRFYSKVTRDYLDLRFSLEPSDDGLGELIAEIYQCYCFNCLEDNNGWYGDSMVLTSHLDERTDFSDKPDVMLHLQLAGAAVKESAHWPQRISKEFLEAWLMKYEPTYDFIEVSSGGFDFETMSWDDFYMLFYSLKSHLDLVTHFARDFDDDFLNNSECSEMQIIEKLLRFDKYLNEHEFTYLTLRRSDDVSVQIHTHSYWIEGEEFDFFAEFHDWFNIMYGLYVHRYYALTEAETDEYLEFEEDYDPEYNLGSLKFHMDIRKRARENGEYIPLRDF</sequence>